<dbReference type="PROSITE" id="PS00101">
    <property type="entry name" value="HEXAPEP_TRANSFERASES"/>
    <property type="match status" value="1"/>
</dbReference>
<dbReference type="GO" id="GO:0019877">
    <property type="term" value="P:diaminopimelate biosynthetic process"/>
    <property type="evidence" value="ECO:0007669"/>
    <property type="project" value="UniProtKB-KW"/>
</dbReference>
<keyword evidence="7 8" id="KW-0012">Acyltransferase</keyword>
<name>A0A942I2X0_9HYPH</name>
<keyword evidence="9" id="KW-1185">Reference proteome</keyword>
<dbReference type="EMBL" id="JAGWCR010000006">
    <property type="protein sequence ID" value="MBS3649413.1"/>
    <property type="molecule type" value="Genomic_DNA"/>
</dbReference>
<keyword evidence="5" id="KW-0220">Diaminopimelate biosynthesis</keyword>
<dbReference type="Proteomes" id="UP000680348">
    <property type="component" value="Unassembled WGS sequence"/>
</dbReference>
<dbReference type="RefSeq" id="WP_188254982.1">
    <property type="nucleotide sequence ID" value="NZ_JABVCF010000006.1"/>
</dbReference>
<dbReference type="GO" id="GO:0016746">
    <property type="term" value="F:acyltransferase activity"/>
    <property type="evidence" value="ECO:0007669"/>
    <property type="project" value="UniProtKB-KW"/>
</dbReference>
<evidence type="ECO:0000256" key="2">
    <source>
        <dbReference type="ARBA" id="ARBA00022605"/>
    </source>
</evidence>
<evidence type="ECO:0000256" key="4">
    <source>
        <dbReference type="ARBA" id="ARBA00022737"/>
    </source>
</evidence>
<keyword evidence="6" id="KW-0457">Lysine biosynthesis</keyword>
<reference evidence="8" key="1">
    <citation type="submission" date="2021-04" db="EMBL/GenBank/DDBJ databases">
        <title>Pseudaminobacter soli sp. nov., isolated from paddy soil contaminated by heavy metals.</title>
        <authorList>
            <person name="Zhang K."/>
        </authorList>
    </citation>
    <scope>NUCLEOTIDE SEQUENCE</scope>
    <source>
        <strain evidence="8">19-2017</strain>
    </source>
</reference>
<proteinExistence type="inferred from homology"/>
<evidence type="ECO:0000256" key="7">
    <source>
        <dbReference type="ARBA" id="ARBA00023315"/>
    </source>
</evidence>
<accession>A0A942I2X0</accession>
<keyword evidence="3" id="KW-0808">Transferase</keyword>
<dbReference type="PANTHER" id="PTHR43300:SF10">
    <property type="entry name" value="2,3,4,5-TETRAHYDROPYRIDINE-2,6-DICARBOXYLATE N-ACETYLTRANSFERASE"/>
    <property type="match status" value="1"/>
</dbReference>
<dbReference type="AlphaFoldDB" id="A0A942I2X0"/>
<dbReference type="InterPro" id="IPR001451">
    <property type="entry name" value="Hexapep"/>
</dbReference>
<comment type="caution">
    <text evidence="8">The sequence shown here is derived from an EMBL/GenBank/DDBJ whole genome shotgun (WGS) entry which is preliminary data.</text>
</comment>
<evidence type="ECO:0000256" key="1">
    <source>
        <dbReference type="ARBA" id="ARBA00007274"/>
    </source>
</evidence>
<sequence length="241" mass="25662">MPPDTASAERIVPAVHGRRELRADPTFELGLVGALRDAYGRPGLIELYARFALGEGMVDSMMRRVIWRALARRCGDGLSVGGGVVFRDLETFEIGADVHIGAQATIQGRFDGSCTIGDNTWIGPQAFLDARDLYIGNFVGWGPGAKALGSAHVGVPASVPVIRTDLRIRPIRIEDWADIGVNASILPGVTVGKGAIVGAGAVVVADVPPFAVVAGVPARFLHWRTDSDSLRRSQELEVTSR</sequence>
<gene>
    <name evidence="8" type="ORF">KEU06_12420</name>
</gene>
<evidence type="ECO:0000313" key="8">
    <source>
        <dbReference type="EMBL" id="MBS3649413.1"/>
    </source>
</evidence>
<dbReference type="Gene3D" id="2.160.10.10">
    <property type="entry name" value="Hexapeptide repeat proteins"/>
    <property type="match status" value="1"/>
</dbReference>
<dbReference type="InterPro" id="IPR011004">
    <property type="entry name" value="Trimer_LpxA-like_sf"/>
</dbReference>
<evidence type="ECO:0000256" key="6">
    <source>
        <dbReference type="ARBA" id="ARBA00023154"/>
    </source>
</evidence>
<keyword evidence="2" id="KW-0028">Amino-acid biosynthesis</keyword>
<evidence type="ECO:0000313" key="9">
    <source>
        <dbReference type="Proteomes" id="UP000680348"/>
    </source>
</evidence>
<keyword evidence="4" id="KW-0677">Repeat</keyword>
<dbReference type="InterPro" id="IPR050179">
    <property type="entry name" value="Trans_hexapeptide_repeat"/>
</dbReference>
<comment type="similarity">
    <text evidence="1">Belongs to the transferase hexapeptide repeat family.</text>
</comment>
<dbReference type="Pfam" id="PF14602">
    <property type="entry name" value="Hexapep_2"/>
    <property type="match status" value="1"/>
</dbReference>
<protein>
    <submittedName>
        <fullName evidence="8">Acyltransferase</fullName>
    </submittedName>
</protein>
<evidence type="ECO:0000256" key="3">
    <source>
        <dbReference type="ARBA" id="ARBA00022679"/>
    </source>
</evidence>
<evidence type="ECO:0000256" key="5">
    <source>
        <dbReference type="ARBA" id="ARBA00022915"/>
    </source>
</evidence>
<dbReference type="GO" id="GO:0009085">
    <property type="term" value="P:lysine biosynthetic process"/>
    <property type="evidence" value="ECO:0007669"/>
    <property type="project" value="UniProtKB-KW"/>
</dbReference>
<dbReference type="SUPFAM" id="SSF51161">
    <property type="entry name" value="Trimeric LpxA-like enzymes"/>
    <property type="match status" value="1"/>
</dbReference>
<dbReference type="CDD" id="cd04647">
    <property type="entry name" value="LbH_MAT_like"/>
    <property type="match status" value="1"/>
</dbReference>
<dbReference type="PANTHER" id="PTHR43300">
    <property type="entry name" value="ACETYLTRANSFERASE"/>
    <property type="match status" value="1"/>
</dbReference>
<organism evidence="8 9">
    <name type="scientific">Pseudaminobacter soli</name>
    <name type="common">ex Zhang et al. 2022</name>
    <dbReference type="NCBI Taxonomy" id="2831468"/>
    <lineage>
        <taxon>Bacteria</taxon>
        <taxon>Pseudomonadati</taxon>
        <taxon>Pseudomonadota</taxon>
        <taxon>Alphaproteobacteria</taxon>
        <taxon>Hyphomicrobiales</taxon>
        <taxon>Phyllobacteriaceae</taxon>
        <taxon>Pseudaminobacter</taxon>
    </lineage>
</organism>
<dbReference type="InterPro" id="IPR018357">
    <property type="entry name" value="Hexapep_transf_CS"/>
</dbReference>